<dbReference type="Proteomes" id="UP001055811">
    <property type="component" value="Linkage Group LG08"/>
</dbReference>
<keyword evidence="2" id="KW-1185">Reference proteome</keyword>
<protein>
    <submittedName>
        <fullName evidence="1">Uncharacterized protein</fullName>
    </submittedName>
</protein>
<evidence type="ECO:0000313" key="1">
    <source>
        <dbReference type="EMBL" id="KAI3699624.1"/>
    </source>
</evidence>
<reference evidence="2" key="1">
    <citation type="journal article" date="2022" name="Mol. Ecol. Resour.">
        <title>The genomes of chicory, endive, great burdock and yacon provide insights into Asteraceae palaeo-polyploidization history and plant inulin production.</title>
        <authorList>
            <person name="Fan W."/>
            <person name="Wang S."/>
            <person name="Wang H."/>
            <person name="Wang A."/>
            <person name="Jiang F."/>
            <person name="Liu H."/>
            <person name="Zhao H."/>
            <person name="Xu D."/>
            <person name="Zhang Y."/>
        </authorList>
    </citation>
    <scope>NUCLEOTIDE SEQUENCE [LARGE SCALE GENOMIC DNA]</scope>
    <source>
        <strain evidence="2">cv. Punajuju</strain>
    </source>
</reference>
<evidence type="ECO:0000313" key="2">
    <source>
        <dbReference type="Proteomes" id="UP001055811"/>
    </source>
</evidence>
<organism evidence="1 2">
    <name type="scientific">Cichorium intybus</name>
    <name type="common">Chicory</name>
    <dbReference type="NCBI Taxonomy" id="13427"/>
    <lineage>
        <taxon>Eukaryota</taxon>
        <taxon>Viridiplantae</taxon>
        <taxon>Streptophyta</taxon>
        <taxon>Embryophyta</taxon>
        <taxon>Tracheophyta</taxon>
        <taxon>Spermatophyta</taxon>
        <taxon>Magnoliopsida</taxon>
        <taxon>eudicotyledons</taxon>
        <taxon>Gunneridae</taxon>
        <taxon>Pentapetalae</taxon>
        <taxon>asterids</taxon>
        <taxon>campanulids</taxon>
        <taxon>Asterales</taxon>
        <taxon>Asteraceae</taxon>
        <taxon>Cichorioideae</taxon>
        <taxon>Cichorieae</taxon>
        <taxon>Cichoriinae</taxon>
        <taxon>Cichorium</taxon>
    </lineage>
</organism>
<reference evidence="1 2" key="2">
    <citation type="journal article" date="2022" name="Mol. Ecol. Resour.">
        <title>The genomes of chicory, endive, great burdock and yacon provide insights into Asteraceae paleo-polyploidization history and plant inulin production.</title>
        <authorList>
            <person name="Fan W."/>
            <person name="Wang S."/>
            <person name="Wang H."/>
            <person name="Wang A."/>
            <person name="Jiang F."/>
            <person name="Liu H."/>
            <person name="Zhao H."/>
            <person name="Xu D."/>
            <person name="Zhang Y."/>
        </authorList>
    </citation>
    <scope>NUCLEOTIDE SEQUENCE [LARGE SCALE GENOMIC DNA]</scope>
    <source>
        <strain evidence="2">cv. Punajuju</strain>
        <tissue evidence="1">Leaves</tissue>
    </source>
</reference>
<comment type="caution">
    <text evidence="1">The sequence shown here is derived from an EMBL/GenBank/DDBJ whole genome shotgun (WGS) entry which is preliminary data.</text>
</comment>
<gene>
    <name evidence="1" type="ORF">L2E82_44048</name>
</gene>
<proteinExistence type="predicted"/>
<dbReference type="EMBL" id="CM042016">
    <property type="protein sequence ID" value="KAI3699624.1"/>
    <property type="molecule type" value="Genomic_DNA"/>
</dbReference>
<name>A0ACB8ZQN6_CICIN</name>
<sequence>MIGFFGEIKYDLHFYPDQENTLPAATIPTTAPVAGKVVFPSLFPNSTELVFSICSRRLPNRSAAVFFLVVVVTSGRRPLLDQICGFTSPLPSVDACSRPPTAAWETLGCHRSILRSNPSYAVD</sequence>
<accession>A0ACB8ZQN6</accession>